<evidence type="ECO:0000313" key="2">
    <source>
        <dbReference type="EMBL" id="KAJ7023441.1"/>
    </source>
</evidence>
<keyword evidence="3" id="KW-1185">Reference proteome</keyword>
<sequence>RRFVLLKGLWLKDDVFEAKIDDKYDETYRFDGHEVQGQLRDILAIIPEEYRGKIRRAEWFEPGDAIYDCAPGDILTPALRAKLREEIGWNGEEYASVDVPILHENESAKYDIHSCFLSPVPMRLFVALIRGPTAAMAMLKSVEGVTSNTDDMEHIHRIDHAEAGAIAASCTLAVWGKSVDVQLKARGDTTNIDYEARFDEYLEILTTGLRMKNPSILHVFAEWDRIVFPNAKASAVDPAHKKEGKSEGLRRAMATMRAEVGQDEEGNSADGDGGNEDEGR</sequence>
<feature type="region of interest" description="Disordered" evidence="1">
    <location>
        <begin position="234"/>
        <end position="280"/>
    </location>
</feature>
<dbReference type="Proteomes" id="UP001218188">
    <property type="component" value="Unassembled WGS sequence"/>
</dbReference>
<dbReference type="AlphaFoldDB" id="A0AAD6SB48"/>
<comment type="caution">
    <text evidence="2">The sequence shown here is derived from an EMBL/GenBank/DDBJ whole genome shotgun (WGS) entry which is preliminary data.</text>
</comment>
<evidence type="ECO:0000313" key="3">
    <source>
        <dbReference type="Proteomes" id="UP001218188"/>
    </source>
</evidence>
<accession>A0AAD6SB48</accession>
<feature type="non-terminal residue" evidence="2">
    <location>
        <position position="280"/>
    </location>
</feature>
<feature type="compositionally biased region" description="Acidic residues" evidence="1">
    <location>
        <begin position="261"/>
        <end position="280"/>
    </location>
</feature>
<dbReference type="EMBL" id="JARJCM010000188">
    <property type="protein sequence ID" value="KAJ7023441.1"/>
    <property type="molecule type" value="Genomic_DNA"/>
</dbReference>
<protein>
    <submittedName>
        <fullName evidence="2">Uncharacterized protein</fullName>
    </submittedName>
</protein>
<gene>
    <name evidence="2" type="ORF">C8F04DRAFT_970161</name>
</gene>
<feature type="compositionally biased region" description="Basic and acidic residues" evidence="1">
    <location>
        <begin position="238"/>
        <end position="250"/>
    </location>
</feature>
<reference evidence="2" key="1">
    <citation type="submission" date="2023-03" db="EMBL/GenBank/DDBJ databases">
        <title>Massive genome expansion in bonnet fungi (Mycena s.s.) driven by repeated elements and novel gene families across ecological guilds.</title>
        <authorList>
            <consortium name="Lawrence Berkeley National Laboratory"/>
            <person name="Harder C.B."/>
            <person name="Miyauchi S."/>
            <person name="Viragh M."/>
            <person name="Kuo A."/>
            <person name="Thoen E."/>
            <person name="Andreopoulos B."/>
            <person name="Lu D."/>
            <person name="Skrede I."/>
            <person name="Drula E."/>
            <person name="Henrissat B."/>
            <person name="Morin E."/>
            <person name="Kohler A."/>
            <person name="Barry K."/>
            <person name="LaButti K."/>
            <person name="Morin E."/>
            <person name="Salamov A."/>
            <person name="Lipzen A."/>
            <person name="Mereny Z."/>
            <person name="Hegedus B."/>
            <person name="Baldrian P."/>
            <person name="Stursova M."/>
            <person name="Weitz H."/>
            <person name="Taylor A."/>
            <person name="Grigoriev I.V."/>
            <person name="Nagy L.G."/>
            <person name="Martin F."/>
            <person name="Kauserud H."/>
        </authorList>
    </citation>
    <scope>NUCLEOTIDE SEQUENCE</scope>
    <source>
        <strain evidence="2">CBHHK200</strain>
    </source>
</reference>
<name>A0AAD6SB48_9AGAR</name>
<proteinExistence type="predicted"/>
<organism evidence="2 3">
    <name type="scientific">Mycena alexandri</name>
    <dbReference type="NCBI Taxonomy" id="1745969"/>
    <lineage>
        <taxon>Eukaryota</taxon>
        <taxon>Fungi</taxon>
        <taxon>Dikarya</taxon>
        <taxon>Basidiomycota</taxon>
        <taxon>Agaricomycotina</taxon>
        <taxon>Agaricomycetes</taxon>
        <taxon>Agaricomycetidae</taxon>
        <taxon>Agaricales</taxon>
        <taxon>Marasmiineae</taxon>
        <taxon>Mycenaceae</taxon>
        <taxon>Mycena</taxon>
    </lineage>
</organism>
<evidence type="ECO:0000256" key="1">
    <source>
        <dbReference type="SAM" id="MobiDB-lite"/>
    </source>
</evidence>